<sequence length="192" mass="19748">MMSVDPRRSGGAAGVLLTVGCVAMGLLSGLFYAYDLSVMPGLSRLDDAAYLTAMRNFNDAIDNSGPFAVVFLGALVATVWAAVAEHRRGRGAAAAWAAGAGVLYLAVLVLTVSVNLPLNSELARLGDPAKAADLSLVDRFKGVWSAANLVRTLLTTAAVACLAQALRLHGASTAPPPPTAPHLTADRSAVHN</sequence>
<keyword evidence="2" id="KW-0812">Transmembrane</keyword>
<feature type="transmembrane region" description="Helical" evidence="2">
    <location>
        <begin position="12"/>
        <end position="34"/>
    </location>
</feature>
<evidence type="ECO:0000256" key="2">
    <source>
        <dbReference type="SAM" id="Phobius"/>
    </source>
</evidence>
<evidence type="ECO:0000313" key="4">
    <source>
        <dbReference type="Proteomes" id="UP001500893"/>
    </source>
</evidence>
<dbReference type="EMBL" id="BAAAVM010000122">
    <property type="protein sequence ID" value="GAA2776390.1"/>
    <property type="molecule type" value="Genomic_DNA"/>
</dbReference>
<proteinExistence type="predicted"/>
<protein>
    <submittedName>
        <fullName evidence="3">DUF1772 domain-containing protein</fullName>
    </submittedName>
</protein>
<dbReference type="Proteomes" id="UP001500893">
    <property type="component" value="Unassembled WGS sequence"/>
</dbReference>
<keyword evidence="4" id="KW-1185">Reference proteome</keyword>
<dbReference type="PROSITE" id="PS51257">
    <property type="entry name" value="PROKAR_LIPOPROTEIN"/>
    <property type="match status" value="1"/>
</dbReference>
<feature type="transmembrane region" description="Helical" evidence="2">
    <location>
        <begin position="95"/>
        <end position="118"/>
    </location>
</feature>
<gene>
    <name evidence="3" type="ORF">GCM10010521_63900</name>
</gene>
<feature type="region of interest" description="Disordered" evidence="1">
    <location>
        <begin position="172"/>
        <end position="192"/>
    </location>
</feature>
<accession>A0ABN3V3T4</accession>
<name>A0ABN3V3T4_9ACTN</name>
<evidence type="ECO:0000256" key="1">
    <source>
        <dbReference type="SAM" id="MobiDB-lite"/>
    </source>
</evidence>
<feature type="transmembrane region" description="Helical" evidence="2">
    <location>
        <begin position="64"/>
        <end position="83"/>
    </location>
</feature>
<evidence type="ECO:0000313" key="3">
    <source>
        <dbReference type="EMBL" id="GAA2776390.1"/>
    </source>
</evidence>
<keyword evidence="2" id="KW-0472">Membrane</keyword>
<comment type="caution">
    <text evidence="3">The sequence shown here is derived from an EMBL/GenBank/DDBJ whole genome shotgun (WGS) entry which is preliminary data.</text>
</comment>
<dbReference type="InterPro" id="IPR013901">
    <property type="entry name" value="Anthrone_oxy"/>
</dbReference>
<dbReference type="Pfam" id="PF08592">
    <property type="entry name" value="Anthrone_oxy"/>
    <property type="match status" value="1"/>
</dbReference>
<keyword evidence="2" id="KW-1133">Transmembrane helix</keyword>
<dbReference type="RefSeq" id="WP_345058593.1">
    <property type="nucleotide sequence ID" value="NZ_BAAAVM010000122.1"/>
</dbReference>
<organism evidence="3 4">
    <name type="scientific">Streptomyces rameus</name>
    <dbReference type="NCBI Taxonomy" id="68261"/>
    <lineage>
        <taxon>Bacteria</taxon>
        <taxon>Bacillati</taxon>
        <taxon>Actinomycetota</taxon>
        <taxon>Actinomycetes</taxon>
        <taxon>Kitasatosporales</taxon>
        <taxon>Streptomycetaceae</taxon>
        <taxon>Streptomyces</taxon>
    </lineage>
</organism>
<reference evidence="3 4" key="1">
    <citation type="journal article" date="2019" name="Int. J. Syst. Evol. Microbiol.">
        <title>The Global Catalogue of Microorganisms (GCM) 10K type strain sequencing project: providing services to taxonomists for standard genome sequencing and annotation.</title>
        <authorList>
            <consortium name="The Broad Institute Genomics Platform"/>
            <consortium name="The Broad Institute Genome Sequencing Center for Infectious Disease"/>
            <person name="Wu L."/>
            <person name="Ma J."/>
        </authorList>
    </citation>
    <scope>NUCLEOTIDE SEQUENCE [LARGE SCALE GENOMIC DNA]</scope>
    <source>
        <strain evidence="3 4">JCM 11574</strain>
    </source>
</reference>